<dbReference type="Proteomes" id="UP001596223">
    <property type="component" value="Unassembled WGS sequence"/>
</dbReference>
<sequence>MTDLPTVTSEPVPEVGDESSNAVPLFSAPHRVEVADAAPNTLARNQFPTFLAPGQPE</sequence>
<reference evidence="3" key="1">
    <citation type="journal article" date="2019" name="Int. J. Syst. Evol. Microbiol.">
        <title>The Global Catalogue of Microorganisms (GCM) 10K type strain sequencing project: providing services to taxonomists for standard genome sequencing and annotation.</title>
        <authorList>
            <consortium name="The Broad Institute Genomics Platform"/>
            <consortium name="The Broad Institute Genome Sequencing Center for Infectious Disease"/>
            <person name="Wu L."/>
            <person name="Ma J."/>
        </authorList>
    </citation>
    <scope>NUCLEOTIDE SEQUENCE [LARGE SCALE GENOMIC DNA]</scope>
    <source>
        <strain evidence="3">CCUG 36956</strain>
    </source>
</reference>
<proteinExistence type="predicted"/>
<accession>A0ABW1JPD6</accession>
<evidence type="ECO:0000313" key="2">
    <source>
        <dbReference type="EMBL" id="MFC6010473.1"/>
    </source>
</evidence>
<organism evidence="2 3">
    <name type="scientific">Nocardia lasii</name>
    <dbReference type="NCBI Taxonomy" id="1616107"/>
    <lineage>
        <taxon>Bacteria</taxon>
        <taxon>Bacillati</taxon>
        <taxon>Actinomycetota</taxon>
        <taxon>Actinomycetes</taxon>
        <taxon>Mycobacteriales</taxon>
        <taxon>Nocardiaceae</taxon>
        <taxon>Nocardia</taxon>
    </lineage>
</organism>
<keyword evidence="3" id="KW-1185">Reference proteome</keyword>
<gene>
    <name evidence="2" type="ORF">ACFP3H_05375</name>
</gene>
<dbReference type="RefSeq" id="WP_378600434.1">
    <property type="nucleotide sequence ID" value="NZ_JBHSQN010000002.1"/>
</dbReference>
<evidence type="ECO:0000313" key="3">
    <source>
        <dbReference type="Proteomes" id="UP001596223"/>
    </source>
</evidence>
<dbReference type="EMBL" id="JBHSQN010000002">
    <property type="protein sequence ID" value="MFC6010473.1"/>
    <property type="molecule type" value="Genomic_DNA"/>
</dbReference>
<comment type="caution">
    <text evidence="2">The sequence shown here is derived from an EMBL/GenBank/DDBJ whole genome shotgun (WGS) entry which is preliminary data.</text>
</comment>
<name>A0ABW1JPD6_9NOCA</name>
<feature type="region of interest" description="Disordered" evidence="1">
    <location>
        <begin position="1"/>
        <end position="22"/>
    </location>
</feature>
<evidence type="ECO:0000256" key="1">
    <source>
        <dbReference type="SAM" id="MobiDB-lite"/>
    </source>
</evidence>
<protein>
    <submittedName>
        <fullName evidence="2">Uncharacterized protein</fullName>
    </submittedName>
</protein>